<dbReference type="Proteomes" id="UP000287651">
    <property type="component" value="Unassembled WGS sequence"/>
</dbReference>
<protein>
    <submittedName>
        <fullName evidence="2">Uncharacterized protein</fullName>
    </submittedName>
</protein>
<dbReference type="EMBL" id="AMZH03005891">
    <property type="protein sequence ID" value="RRT65220.1"/>
    <property type="molecule type" value="Genomic_DNA"/>
</dbReference>
<sequence length="123" mass="13563">MVLTRAGVAQATHTKRERLPQLIGPVLSTLSILHSTQRVGLSLHDVFDCCLDNDDDDDDYDDEVVNQKSPDFKHKKTGEGLWLSSTTPQWVLANLPPANTEEKFERRMASSSPASTSPATLLS</sequence>
<dbReference type="AlphaFoldDB" id="A0A426ZMN5"/>
<accession>A0A426ZMN5</accession>
<evidence type="ECO:0000313" key="2">
    <source>
        <dbReference type="EMBL" id="RRT65220.1"/>
    </source>
</evidence>
<evidence type="ECO:0000313" key="3">
    <source>
        <dbReference type="Proteomes" id="UP000287651"/>
    </source>
</evidence>
<reference evidence="2 3" key="1">
    <citation type="journal article" date="2014" name="Agronomy (Basel)">
        <title>A Draft Genome Sequence for Ensete ventricosum, the Drought-Tolerant Tree Against Hunger.</title>
        <authorList>
            <person name="Harrison J."/>
            <person name="Moore K.A."/>
            <person name="Paszkiewicz K."/>
            <person name="Jones T."/>
            <person name="Grant M."/>
            <person name="Ambacheew D."/>
            <person name="Muzemil S."/>
            <person name="Studholme D.J."/>
        </authorList>
    </citation>
    <scope>NUCLEOTIDE SEQUENCE [LARGE SCALE GENOMIC DNA]</scope>
</reference>
<feature type="compositionally biased region" description="Low complexity" evidence="1">
    <location>
        <begin position="110"/>
        <end position="123"/>
    </location>
</feature>
<feature type="region of interest" description="Disordered" evidence="1">
    <location>
        <begin position="97"/>
        <end position="123"/>
    </location>
</feature>
<gene>
    <name evidence="2" type="ORF">B296_00007500</name>
</gene>
<proteinExistence type="predicted"/>
<organism evidence="2 3">
    <name type="scientific">Ensete ventricosum</name>
    <name type="common">Abyssinian banana</name>
    <name type="synonym">Musa ensete</name>
    <dbReference type="NCBI Taxonomy" id="4639"/>
    <lineage>
        <taxon>Eukaryota</taxon>
        <taxon>Viridiplantae</taxon>
        <taxon>Streptophyta</taxon>
        <taxon>Embryophyta</taxon>
        <taxon>Tracheophyta</taxon>
        <taxon>Spermatophyta</taxon>
        <taxon>Magnoliopsida</taxon>
        <taxon>Liliopsida</taxon>
        <taxon>Zingiberales</taxon>
        <taxon>Musaceae</taxon>
        <taxon>Ensete</taxon>
    </lineage>
</organism>
<evidence type="ECO:0000256" key="1">
    <source>
        <dbReference type="SAM" id="MobiDB-lite"/>
    </source>
</evidence>
<name>A0A426ZMN5_ENSVE</name>
<comment type="caution">
    <text evidence="2">The sequence shown here is derived from an EMBL/GenBank/DDBJ whole genome shotgun (WGS) entry which is preliminary data.</text>
</comment>